<sequence>MNNKEVWIAETRFGSVVGYVIFDRKTGQIIGSIKYA</sequence>
<name>A0A0F9FJ99_9ZZZZ</name>
<organism evidence="1">
    <name type="scientific">marine sediment metagenome</name>
    <dbReference type="NCBI Taxonomy" id="412755"/>
    <lineage>
        <taxon>unclassified sequences</taxon>
        <taxon>metagenomes</taxon>
        <taxon>ecological metagenomes</taxon>
    </lineage>
</organism>
<comment type="caution">
    <text evidence="1">The sequence shown here is derived from an EMBL/GenBank/DDBJ whole genome shotgun (WGS) entry which is preliminary data.</text>
</comment>
<protein>
    <submittedName>
        <fullName evidence="1">Uncharacterized protein</fullName>
    </submittedName>
</protein>
<dbReference type="AlphaFoldDB" id="A0A0F9FJ99"/>
<accession>A0A0F9FJ99</accession>
<reference evidence="1" key="1">
    <citation type="journal article" date="2015" name="Nature">
        <title>Complex archaea that bridge the gap between prokaryotes and eukaryotes.</title>
        <authorList>
            <person name="Spang A."/>
            <person name="Saw J.H."/>
            <person name="Jorgensen S.L."/>
            <person name="Zaremba-Niedzwiedzka K."/>
            <person name="Martijn J."/>
            <person name="Lind A.E."/>
            <person name="van Eijk R."/>
            <person name="Schleper C."/>
            <person name="Guy L."/>
            <person name="Ettema T.J."/>
        </authorList>
    </citation>
    <scope>NUCLEOTIDE SEQUENCE</scope>
</reference>
<dbReference type="EMBL" id="LAZR01023415">
    <property type="protein sequence ID" value="KKL78576.1"/>
    <property type="molecule type" value="Genomic_DNA"/>
</dbReference>
<proteinExistence type="predicted"/>
<gene>
    <name evidence="1" type="ORF">LCGC14_2023440</name>
</gene>
<evidence type="ECO:0000313" key="1">
    <source>
        <dbReference type="EMBL" id="KKL78576.1"/>
    </source>
</evidence>